<evidence type="ECO:0000313" key="2">
    <source>
        <dbReference type="EMBL" id="TNM71294.1"/>
    </source>
</evidence>
<sequence length="152" mass="16417">MTRLKALKQIPGVNDVHEFAPPFSKGATHQIQIWVGSSTTEILGSLGTTDFGGQINSVLLWVDEPLTTAVQKQALAAVARGVLARCQIGVSGAQLRWVSAIAARPWMQLTFQEKVLGQLHIGWGEGEALKVGSRYGSGLSLLWPGNLSRWDL</sequence>
<evidence type="ECO:0000313" key="4">
    <source>
        <dbReference type="Proteomes" id="UP000629870"/>
    </source>
</evidence>
<comment type="caution">
    <text evidence="2">The sequence shown here is derived from an EMBL/GenBank/DDBJ whole genome shotgun (WGS) entry which is preliminary data.</text>
</comment>
<dbReference type="AlphaFoldDB" id="A0A5C4Y7F3"/>
<reference evidence="2 3" key="1">
    <citation type="submission" date="2019-06" db="EMBL/GenBank/DDBJ databases">
        <title>Genome sequence of Deinococcus radiopugnans ATCC 19172.</title>
        <authorList>
            <person name="Maclea K.S."/>
            <person name="Maynard C.R."/>
        </authorList>
    </citation>
    <scope>NUCLEOTIDE SEQUENCE [LARGE SCALE GENOMIC DNA]</scope>
    <source>
        <strain evidence="2 3">ATCC 19172</strain>
    </source>
</reference>
<gene>
    <name evidence="2" type="ORF">FHR04_08950</name>
    <name evidence="1" type="ORF">HNQ04_001571</name>
</gene>
<organism evidence="2 3">
    <name type="scientific">Deinococcus radiopugnans ATCC 19172</name>
    <dbReference type="NCBI Taxonomy" id="585398"/>
    <lineage>
        <taxon>Bacteria</taxon>
        <taxon>Thermotogati</taxon>
        <taxon>Deinococcota</taxon>
        <taxon>Deinococci</taxon>
        <taxon>Deinococcales</taxon>
        <taxon>Deinococcaceae</taxon>
        <taxon>Deinococcus</taxon>
    </lineage>
</organism>
<dbReference type="Proteomes" id="UP000629870">
    <property type="component" value="Unassembled WGS sequence"/>
</dbReference>
<proteinExistence type="predicted"/>
<dbReference type="EMBL" id="VDMO01000008">
    <property type="protein sequence ID" value="TNM71294.1"/>
    <property type="molecule type" value="Genomic_DNA"/>
</dbReference>
<evidence type="ECO:0000313" key="1">
    <source>
        <dbReference type="EMBL" id="MBB6016328.1"/>
    </source>
</evidence>
<accession>A0A5C4Y7F3</accession>
<protein>
    <submittedName>
        <fullName evidence="2">Uncharacterized protein</fullName>
    </submittedName>
</protein>
<dbReference type="RefSeq" id="WP_139402585.1">
    <property type="nucleotide sequence ID" value="NZ_JACHEW010000006.1"/>
</dbReference>
<dbReference type="EMBL" id="JACHEW010000006">
    <property type="protein sequence ID" value="MBB6016328.1"/>
    <property type="molecule type" value="Genomic_DNA"/>
</dbReference>
<dbReference type="Proteomes" id="UP000313988">
    <property type="component" value="Unassembled WGS sequence"/>
</dbReference>
<name>A0A5C4Y7F3_9DEIO</name>
<reference evidence="1 4" key="2">
    <citation type="submission" date="2020-08" db="EMBL/GenBank/DDBJ databases">
        <title>Genomic Encyclopedia of Type Strains, Phase IV (KMG-IV): sequencing the most valuable type-strain genomes for metagenomic binning, comparative biology and taxonomic classification.</title>
        <authorList>
            <person name="Goeker M."/>
        </authorList>
    </citation>
    <scope>NUCLEOTIDE SEQUENCE [LARGE SCALE GENOMIC DNA]</scope>
    <source>
        <strain evidence="1 4">DSM 12027</strain>
    </source>
</reference>
<evidence type="ECO:0000313" key="3">
    <source>
        <dbReference type="Proteomes" id="UP000313988"/>
    </source>
</evidence>
<keyword evidence="4" id="KW-1185">Reference proteome</keyword>